<dbReference type="PANTHER" id="PTHR11731:SF193">
    <property type="entry name" value="DIPEPTIDYL PEPTIDASE 9"/>
    <property type="match status" value="1"/>
</dbReference>
<dbReference type="EMBL" id="UINC01175540">
    <property type="protein sequence ID" value="SVD82210.1"/>
    <property type="molecule type" value="Genomic_DNA"/>
</dbReference>
<accession>A0A382YGJ5</accession>
<gene>
    <name evidence="2" type="ORF">METZ01_LOCUS435064</name>
</gene>
<reference evidence="2" key="1">
    <citation type="submission" date="2018-05" db="EMBL/GenBank/DDBJ databases">
        <authorList>
            <person name="Lanie J.A."/>
            <person name="Ng W.-L."/>
            <person name="Kazmierczak K.M."/>
            <person name="Andrzejewski T.M."/>
            <person name="Davidsen T.M."/>
            <person name="Wayne K.J."/>
            <person name="Tettelin H."/>
            <person name="Glass J.I."/>
            <person name="Rusch D."/>
            <person name="Podicherti R."/>
            <person name="Tsui H.-C.T."/>
            <person name="Winkler M.E."/>
        </authorList>
    </citation>
    <scope>NUCLEOTIDE SEQUENCE</scope>
</reference>
<dbReference type="Pfam" id="PF00930">
    <property type="entry name" value="DPPIV_N"/>
    <property type="match status" value="1"/>
</dbReference>
<feature type="non-terminal residue" evidence="2">
    <location>
        <position position="264"/>
    </location>
</feature>
<feature type="non-terminal residue" evidence="2">
    <location>
        <position position="1"/>
    </location>
</feature>
<organism evidence="2">
    <name type="scientific">marine metagenome</name>
    <dbReference type="NCBI Taxonomy" id="408172"/>
    <lineage>
        <taxon>unclassified sequences</taxon>
        <taxon>metagenomes</taxon>
        <taxon>ecological metagenomes</taxon>
    </lineage>
</organism>
<dbReference type="InterPro" id="IPR050278">
    <property type="entry name" value="Serine_Prot_S9B/DPPIV"/>
</dbReference>
<protein>
    <recommendedName>
        <fullName evidence="1">Dipeptidylpeptidase IV N-terminal domain-containing protein</fullName>
    </recommendedName>
</protein>
<dbReference type="PANTHER" id="PTHR11731">
    <property type="entry name" value="PROTEASE FAMILY S9B,C DIPEPTIDYL-PEPTIDASE IV-RELATED"/>
    <property type="match status" value="1"/>
</dbReference>
<evidence type="ECO:0000313" key="2">
    <source>
        <dbReference type="EMBL" id="SVD82210.1"/>
    </source>
</evidence>
<dbReference type="AlphaFoldDB" id="A0A382YGJ5"/>
<name>A0A382YGJ5_9ZZZZ</name>
<dbReference type="InterPro" id="IPR002469">
    <property type="entry name" value="Peptidase_S9B_N"/>
</dbReference>
<dbReference type="Gene3D" id="2.140.10.30">
    <property type="entry name" value="Dipeptidylpeptidase IV, N-terminal domain"/>
    <property type="match status" value="1"/>
</dbReference>
<dbReference type="GO" id="GO:0006508">
    <property type="term" value="P:proteolysis"/>
    <property type="evidence" value="ECO:0007669"/>
    <property type="project" value="InterPro"/>
</dbReference>
<proteinExistence type="predicted"/>
<sequence length="264" mass="30766">FTKDLAKVLIYTNSKRVWRSNTRGDYWVLDRASGKLKKLGGKAKPSTLMFAKFSPANSNHVAYVREKNVYVEDLKSGKIRVLTERSSDTVINGTFDWVYEEELGLRDGYRWSPDGKSIAYWQLDEEGVPLMHMLNNVSGYYPKLITFRYPKTGETNAICRVGVVQLKNVKTTWMKVPGDPRNHYLARMEWAKSSEELHLQQLNRLQNTNRVMLANARDGEVKTVYTDRDDAWIEVRFGFTKWIDKGNQFTYVSEREGWRQVYLV</sequence>
<dbReference type="GO" id="GO:0008239">
    <property type="term" value="F:dipeptidyl-peptidase activity"/>
    <property type="evidence" value="ECO:0007669"/>
    <property type="project" value="TreeGrafter"/>
</dbReference>
<evidence type="ECO:0000259" key="1">
    <source>
        <dbReference type="Pfam" id="PF00930"/>
    </source>
</evidence>
<dbReference type="SUPFAM" id="SSF82171">
    <property type="entry name" value="DPP6 N-terminal domain-like"/>
    <property type="match status" value="1"/>
</dbReference>
<feature type="domain" description="Dipeptidylpeptidase IV N-terminal" evidence="1">
    <location>
        <begin position="3"/>
        <end position="264"/>
    </location>
</feature>